<proteinExistence type="predicted"/>
<keyword evidence="1" id="KW-0812">Transmembrane</keyword>
<name>A0ABX6JX96_9GAMM</name>
<gene>
    <name evidence="2" type="ORF">GTH23_19885</name>
</gene>
<keyword evidence="2" id="KW-0614">Plasmid</keyword>
<evidence type="ECO:0000313" key="3">
    <source>
        <dbReference type="Proteomes" id="UP000501338"/>
    </source>
</evidence>
<keyword evidence="1" id="KW-1133">Transmembrane helix</keyword>
<evidence type="ECO:0008006" key="4">
    <source>
        <dbReference type="Google" id="ProtNLM"/>
    </source>
</evidence>
<dbReference type="EMBL" id="CP047341">
    <property type="protein sequence ID" value="QIF92306.1"/>
    <property type="molecule type" value="Genomic_DNA"/>
</dbReference>
<evidence type="ECO:0000256" key="1">
    <source>
        <dbReference type="SAM" id="Phobius"/>
    </source>
</evidence>
<dbReference type="RefSeq" id="WP_050878385.1">
    <property type="nucleotide sequence ID" value="NZ_CP045009.1"/>
</dbReference>
<sequence length="95" mass="11052">MKNLKWISYVLCMIFLLVVGYFIFLEIENSFNNPELLTDYQISKGLNRINNFIDKCGDEYKITIANNNYEISCDAGYIVVKPLILEEFKKNKAAN</sequence>
<geneLocation type="plasmid" evidence="3">
    <name>pzf1-cfr</name>
</geneLocation>
<protein>
    <recommendedName>
        <fullName evidence="4">Phage protein</fullName>
    </recommendedName>
</protein>
<accession>A0ABX6JX96</accession>
<evidence type="ECO:0000313" key="2">
    <source>
        <dbReference type="EMBL" id="QIF92306.1"/>
    </source>
</evidence>
<feature type="transmembrane region" description="Helical" evidence="1">
    <location>
        <begin position="6"/>
        <end position="25"/>
    </location>
</feature>
<reference evidence="2 3" key="1">
    <citation type="submission" date="2020-01" db="EMBL/GenBank/DDBJ databases">
        <title>The genomic epidemiology of tigecycline resistance gene tet(X) variants in a swine farm in China.</title>
        <authorList>
            <person name="Peng K."/>
            <person name="Li R."/>
        </authorList>
    </citation>
    <scope>NUCLEOTIDE SEQUENCE [LARGE SCALE GENOMIC DNA]</scope>
    <source>
        <strain evidence="2 3">ZF1</strain>
        <plasmid evidence="3">pzf1-cfr</plasmid>
    </source>
</reference>
<keyword evidence="1" id="KW-0472">Membrane</keyword>
<organism evidence="2 3">
    <name type="scientific">Proteus terrae subsp. cibarius</name>
    <dbReference type="NCBI Taxonomy" id="626774"/>
    <lineage>
        <taxon>Bacteria</taxon>
        <taxon>Pseudomonadati</taxon>
        <taxon>Pseudomonadota</taxon>
        <taxon>Gammaproteobacteria</taxon>
        <taxon>Enterobacterales</taxon>
        <taxon>Morganellaceae</taxon>
        <taxon>Proteus</taxon>
    </lineage>
</organism>
<keyword evidence="3" id="KW-1185">Reference proteome</keyword>
<dbReference type="Proteomes" id="UP000501338">
    <property type="component" value="Plasmid pZF1-cfr"/>
</dbReference>